<feature type="non-terminal residue" evidence="2">
    <location>
        <position position="101"/>
    </location>
</feature>
<dbReference type="AlphaFoldDB" id="A0A0B6YUX5"/>
<proteinExistence type="predicted"/>
<feature type="region of interest" description="Disordered" evidence="1">
    <location>
        <begin position="34"/>
        <end position="78"/>
    </location>
</feature>
<gene>
    <name evidence="2" type="primary">ORF35804</name>
</gene>
<reference evidence="2" key="1">
    <citation type="submission" date="2014-12" db="EMBL/GenBank/DDBJ databases">
        <title>Insight into the proteome of Arion vulgaris.</title>
        <authorList>
            <person name="Aradska J."/>
            <person name="Bulat T."/>
            <person name="Smidak R."/>
            <person name="Sarate P."/>
            <person name="Gangsoo J."/>
            <person name="Sialana F."/>
            <person name="Bilban M."/>
            <person name="Lubec G."/>
        </authorList>
    </citation>
    <scope>NUCLEOTIDE SEQUENCE</scope>
    <source>
        <tissue evidence="2">Skin</tissue>
    </source>
</reference>
<name>A0A0B6YUX5_9EUPU</name>
<protein>
    <submittedName>
        <fullName evidence="2">Uncharacterized protein</fullName>
    </submittedName>
</protein>
<feature type="non-terminal residue" evidence="2">
    <location>
        <position position="1"/>
    </location>
</feature>
<feature type="compositionally biased region" description="Basic and acidic residues" evidence="1">
    <location>
        <begin position="43"/>
        <end position="57"/>
    </location>
</feature>
<organism evidence="2">
    <name type="scientific">Arion vulgaris</name>
    <dbReference type="NCBI Taxonomy" id="1028688"/>
    <lineage>
        <taxon>Eukaryota</taxon>
        <taxon>Metazoa</taxon>
        <taxon>Spiralia</taxon>
        <taxon>Lophotrochozoa</taxon>
        <taxon>Mollusca</taxon>
        <taxon>Gastropoda</taxon>
        <taxon>Heterobranchia</taxon>
        <taxon>Euthyneura</taxon>
        <taxon>Panpulmonata</taxon>
        <taxon>Eupulmonata</taxon>
        <taxon>Stylommatophora</taxon>
        <taxon>Helicina</taxon>
        <taxon>Arionoidea</taxon>
        <taxon>Arionidae</taxon>
        <taxon>Arion</taxon>
    </lineage>
</organism>
<evidence type="ECO:0000313" key="2">
    <source>
        <dbReference type="EMBL" id="CEK59285.1"/>
    </source>
</evidence>
<dbReference type="EMBL" id="HACG01012420">
    <property type="protein sequence ID" value="CEK59285.1"/>
    <property type="molecule type" value="Transcribed_RNA"/>
</dbReference>
<evidence type="ECO:0000256" key="1">
    <source>
        <dbReference type="SAM" id="MobiDB-lite"/>
    </source>
</evidence>
<accession>A0A0B6YUX5</accession>
<sequence length="101" mass="11124">GVLRSPGMMRHRDRLSVNITAGIGVLRSICKNDKNLGKWPSRPAEKLSLPEENKQPLDEPNVEATTKQGINQDMAPSIRSPHVTATACEIIISSLDMTARY</sequence>